<dbReference type="Gene3D" id="3.20.20.140">
    <property type="entry name" value="Metal-dependent hydrolases"/>
    <property type="match status" value="1"/>
</dbReference>
<gene>
    <name evidence="3" type="ORF">KS4_11310</name>
</gene>
<reference evidence="3 4" key="1">
    <citation type="submission" date="2019-02" db="EMBL/GenBank/DDBJ databases">
        <title>Deep-cultivation of Planctomycetes and their phenomic and genomic characterization uncovers novel biology.</title>
        <authorList>
            <person name="Wiegand S."/>
            <person name="Jogler M."/>
            <person name="Boedeker C."/>
            <person name="Pinto D."/>
            <person name="Vollmers J."/>
            <person name="Rivas-Marin E."/>
            <person name="Kohn T."/>
            <person name="Peeters S.H."/>
            <person name="Heuer A."/>
            <person name="Rast P."/>
            <person name="Oberbeckmann S."/>
            <person name="Bunk B."/>
            <person name="Jeske O."/>
            <person name="Meyerdierks A."/>
            <person name="Storesund J.E."/>
            <person name="Kallscheuer N."/>
            <person name="Luecker S."/>
            <person name="Lage O.M."/>
            <person name="Pohl T."/>
            <person name="Merkel B.J."/>
            <person name="Hornburger P."/>
            <person name="Mueller R.-W."/>
            <person name="Bruemmer F."/>
            <person name="Labrenz M."/>
            <person name="Spormann A.M."/>
            <person name="Op den Camp H."/>
            <person name="Overmann J."/>
            <person name="Amann R."/>
            <person name="Jetten M.S.M."/>
            <person name="Mascher T."/>
            <person name="Medema M.H."/>
            <person name="Devos D.P."/>
            <person name="Kaster A.-K."/>
            <person name="Ovreas L."/>
            <person name="Rohde M."/>
            <person name="Galperin M.Y."/>
            <person name="Jogler C."/>
        </authorList>
    </citation>
    <scope>NUCLEOTIDE SEQUENCE [LARGE SCALE GENOMIC DNA]</scope>
    <source>
        <strain evidence="3 4">KS4</strain>
    </source>
</reference>
<evidence type="ECO:0000256" key="1">
    <source>
        <dbReference type="ARBA" id="ARBA00022801"/>
    </source>
</evidence>
<dbReference type="OrthoDB" id="9807210at2"/>
<accession>A0A517YS84</accession>
<keyword evidence="1 3" id="KW-0378">Hydrolase</keyword>
<evidence type="ECO:0000313" key="3">
    <source>
        <dbReference type="EMBL" id="QDU33089.1"/>
    </source>
</evidence>
<dbReference type="InterPro" id="IPR011059">
    <property type="entry name" value="Metal-dep_hydrolase_composite"/>
</dbReference>
<dbReference type="AlphaFoldDB" id="A0A517YS84"/>
<keyword evidence="4" id="KW-1185">Reference proteome</keyword>
<organism evidence="3 4">
    <name type="scientific">Poriferisphaera corsica</name>
    <dbReference type="NCBI Taxonomy" id="2528020"/>
    <lineage>
        <taxon>Bacteria</taxon>
        <taxon>Pseudomonadati</taxon>
        <taxon>Planctomycetota</taxon>
        <taxon>Phycisphaerae</taxon>
        <taxon>Phycisphaerales</taxon>
        <taxon>Phycisphaeraceae</taxon>
        <taxon>Poriferisphaera</taxon>
    </lineage>
</organism>
<dbReference type="PANTHER" id="PTHR43794:SF11">
    <property type="entry name" value="AMIDOHYDROLASE-RELATED DOMAIN-CONTAINING PROTEIN"/>
    <property type="match status" value="1"/>
</dbReference>
<dbReference type="Proteomes" id="UP000317369">
    <property type="component" value="Chromosome"/>
</dbReference>
<proteinExistence type="predicted"/>
<dbReference type="SUPFAM" id="SSF51338">
    <property type="entry name" value="Composite domain of metallo-dependent hydrolases"/>
    <property type="match status" value="1"/>
</dbReference>
<dbReference type="EC" id="3.5.4.4" evidence="3"/>
<dbReference type="KEGG" id="pcor:KS4_11310"/>
<dbReference type="SUPFAM" id="SSF51556">
    <property type="entry name" value="Metallo-dependent hydrolases"/>
    <property type="match status" value="1"/>
</dbReference>
<evidence type="ECO:0000313" key="4">
    <source>
        <dbReference type="Proteomes" id="UP000317369"/>
    </source>
</evidence>
<dbReference type="GO" id="GO:0016810">
    <property type="term" value="F:hydrolase activity, acting on carbon-nitrogen (but not peptide) bonds"/>
    <property type="evidence" value="ECO:0007669"/>
    <property type="project" value="InterPro"/>
</dbReference>
<sequence>MKSQPITLIHCAAVQDAANINIRNASIAISSGRIVWVGPRGQLPEDLAQYVVNEQSYDDLLVTPAHVNAHVHLDLTHVGPQPFSGCFGDWLRGIRRIRTEKAIPVKEAVAQGVRLSRDAGVGYAADIAGTVEAIEARRELAELMPLAGVSYMEWFGIGEMAEPRGEVQEQKLREVPYETSVSGHTRGIVAGIQPHAPYSTGRQVYMRAAKLSRQRAYRLSTHMAESMEELEFVAKGSGLFRQFLDEMEMWDESILEQGIGEGLHPVEFLERQLQRGRWLLAHCNFLADKHIEILAETGTSVAYCPIASDYFGHTGQGGKHAAVWENGECKDGGTEGDSGGRHRYREMLARGVNVALGVDSVICQPEDEGQAMGILPQMRYLYERDEMYGEEDAGLLLRMATVNGMLGMDMPEEDVLLLEGSPAVFCGVVFNPEEGTDPLVQVMENHEPARLLDFSMVQIPE</sequence>
<dbReference type="RefSeq" id="WP_145075647.1">
    <property type="nucleotide sequence ID" value="NZ_CP036425.1"/>
</dbReference>
<dbReference type="Pfam" id="PF01979">
    <property type="entry name" value="Amidohydro_1"/>
    <property type="match status" value="1"/>
</dbReference>
<dbReference type="InterPro" id="IPR006680">
    <property type="entry name" value="Amidohydro-rel"/>
</dbReference>
<protein>
    <submittedName>
        <fullName evidence="3">Adenosine deaminase</fullName>
        <ecNumber evidence="3">3.5.4.4</ecNumber>
    </submittedName>
</protein>
<dbReference type="InterPro" id="IPR032466">
    <property type="entry name" value="Metal_Hydrolase"/>
</dbReference>
<dbReference type="EMBL" id="CP036425">
    <property type="protein sequence ID" value="QDU33089.1"/>
    <property type="molecule type" value="Genomic_DNA"/>
</dbReference>
<feature type="domain" description="Amidohydrolase-related" evidence="2">
    <location>
        <begin position="61"/>
        <end position="405"/>
    </location>
</feature>
<evidence type="ECO:0000259" key="2">
    <source>
        <dbReference type="Pfam" id="PF01979"/>
    </source>
</evidence>
<name>A0A517YS84_9BACT</name>
<dbReference type="PANTHER" id="PTHR43794">
    <property type="entry name" value="AMINOHYDROLASE SSNA-RELATED"/>
    <property type="match status" value="1"/>
</dbReference>
<dbReference type="InterPro" id="IPR050287">
    <property type="entry name" value="MTA/SAH_deaminase"/>
</dbReference>